<keyword evidence="2" id="KW-1185">Reference proteome</keyword>
<dbReference type="InterPro" id="IPR010921">
    <property type="entry name" value="Trp_repressor/repl_initiator"/>
</dbReference>
<organism evidence="1 2">
    <name type="scientific">Litoribacillus peritrichatus</name>
    <dbReference type="NCBI Taxonomy" id="718191"/>
    <lineage>
        <taxon>Bacteria</taxon>
        <taxon>Pseudomonadati</taxon>
        <taxon>Pseudomonadota</taxon>
        <taxon>Gammaproteobacteria</taxon>
        <taxon>Oceanospirillales</taxon>
        <taxon>Oceanospirillaceae</taxon>
        <taxon>Litoribacillus</taxon>
    </lineage>
</organism>
<name>A0ABP7N521_9GAMM</name>
<dbReference type="RefSeq" id="WP_344799930.1">
    <property type="nucleotide sequence ID" value="NZ_BAABBN010000012.1"/>
</dbReference>
<dbReference type="SUPFAM" id="SSF48295">
    <property type="entry name" value="TrpR-like"/>
    <property type="match status" value="1"/>
</dbReference>
<sequence>MENNSQLTSGVKLKLEVVQVLINKGYTIHEAAEAMDVRVSVIKHWLNQLKPNED</sequence>
<proteinExistence type="predicted"/>
<reference evidence="2" key="1">
    <citation type="journal article" date="2019" name="Int. J. Syst. Evol. Microbiol.">
        <title>The Global Catalogue of Microorganisms (GCM) 10K type strain sequencing project: providing services to taxonomists for standard genome sequencing and annotation.</title>
        <authorList>
            <consortium name="The Broad Institute Genomics Platform"/>
            <consortium name="The Broad Institute Genome Sequencing Center for Infectious Disease"/>
            <person name="Wu L."/>
            <person name="Ma J."/>
        </authorList>
    </citation>
    <scope>NUCLEOTIDE SEQUENCE [LARGE SCALE GENOMIC DNA]</scope>
    <source>
        <strain evidence="2">JCM 17551</strain>
    </source>
</reference>
<evidence type="ECO:0000313" key="2">
    <source>
        <dbReference type="Proteomes" id="UP001501565"/>
    </source>
</evidence>
<accession>A0ABP7N521</accession>
<dbReference type="EMBL" id="BAABBN010000012">
    <property type="protein sequence ID" value="GAA3935768.1"/>
    <property type="molecule type" value="Genomic_DNA"/>
</dbReference>
<evidence type="ECO:0008006" key="3">
    <source>
        <dbReference type="Google" id="ProtNLM"/>
    </source>
</evidence>
<gene>
    <name evidence="1" type="ORF">GCM10022277_35330</name>
</gene>
<evidence type="ECO:0000313" key="1">
    <source>
        <dbReference type="EMBL" id="GAA3935768.1"/>
    </source>
</evidence>
<dbReference type="Proteomes" id="UP001501565">
    <property type="component" value="Unassembled WGS sequence"/>
</dbReference>
<protein>
    <recommendedName>
        <fullName evidence="3">Helix-turn-helix domain-containing protein</fullName>
    </recommendedName>
</protein>
<comment type="caution">
    <text evidence="1">The sequence shown here is derived from an EMBL/GenBank/DDBJ whole genome shotgun (WGS) entry which is preliminary data.</text>
</comment>